<keyword evidence="10" id="KW-0333">Golgi apparatus</keyword>
<keyword evidence="4" id="KW-0808">Transferase</keyword>
<evidence type="ECO:0000313" key="15">
    <source>
        <dbReference type="EMBL" id="MFC3932046.1"/>
    </source>
</evidence>
<evidence type="ECO:0000256" key="14">
    <source>
        <dbReference type="ARBA" id="ARBA00042865"/>
    </source>
</evidence>
<evidence type="ECO:0000256" key="2">
    <source>
        <dbReference type="ARBA" id="ARBA00004648"/>
    </source>
</evidence>
<proteinExistence type="predicted"/>
<keyword evidence="16" id="KW-1185">Reference proteome</keyword>
<keyword evidence="8" id="KW-0735">Signal-anchor</keyword>
<protein>
    <recommendedName>
        <fullName evidence="14">Peptide O-xylosyltransferase</fullName>
    </recommendedName>
</protein>
<evidence type="ECO:0000256" key="4">
    <source>
        <dbReference type="ARBA" id="ARBA00022679"/>
    </source>
</evidence>
<evidence type="ECO:0000256" key="10">
    <source>
        <dbReference type="ARBA" id="ARBA00023034"/>
    </source>
</evidence>
<reference evidence="16" key="1">
    <citation type="journal article" date="2019" name="Int. J. Syst. Evol. Microbiol.">
        <title>The Global Catalogue of Microorganisms (GCM) 10K type strain sequencing project: providing services to taxonomists for standard genome sequencing and annotation.</title>
        <authorList>
            <consortium name="The Broad Institute Genomics Platform"/>
            <consortium name="The Broad Institute Genome Sequencing Center for Infectious Disease"/>
            <person name="Wu L."/>
            <person name="Ma J."/>
        </authorList>
    </citation>
    <scope>NUCLEOTIDE SEQUENCE [LARGE SCALE GENOMIC DNA]</scope>
    <source>
        <strain evidence="16">CCUG 58728</strain>
    </source>
</reference>
<keyword evidence="11" id="KW-0472">Membrane</keyword>
<evidence type="ECO:0000256" key="12">
    <source>
        <dbReference type="ARBA" id="ARBA00023157"/>
    </source>
</evidence>
<gene>
    <name evidence="15" type="ORF">ACFOSE_04530</name>
</gene>
<dbReference type="Pfam" id="PF02485">
    <property type="entry name" value="Branch"/>
    <property type="match status" value="1"/>
</dbReference>
<evidence type="ECO:0000256" key="1">
    <source>
        <dbReference type="ARBA" id="ARBA00004323"/>
    </source>
</evidence>
<keyword evidence="13" id="KW-0325">Glycoprotein</keyword>
<evidence type="ECO:0000256" key="13">
    <source>
        <dbReference type="ARBA" id="ARBA00023180"/>
    </source>
</evidence>
<evidence type="ECO:0000256" key="5">
    <source>
        <dbReference type="ARBA" id="ARBA00022692"/>
    </source>
</evidence>
<evidence type="ECO:0000256" key="9">
    <source>
        <dbReference type="ARBA" id="ARBA00022989"/>
    </source>
</evidence>
<evidence type="ECO:0000256" key="11">
    <source>
        <dbReference type="ARBA" id="ARBA00023136"/>
    </source>
</evidence>
<keyword evidence="9" id="KW-1133">Transmembrane helix</keyword>
<dbReference type="PANTHER" id="PTHR46025">
    <property type="entry name" value="XYLOSYLTRANSFERASE OXT"/>
    <property type="match status" value="1"/>
</dbReference>
<dbReference type="Proteomes" id="UP001595901">
    <property type="component" value="Unassembled WGS sequence"/>
</dbReference>
<evidence type="ECO:0000256" key="3">
    <source>
        <dbReference type="ARBA" id="ARBA00022676"/>
    </source>
</evidence>
<comment type="subcellular location">
    <subcellularLocation>
        <location evidence="2">Endoplasmic reticulum membrane</location>
        <topology evidence="2">Single-pass type II membrane protein</topology>
    </subcellularLocation>
    <subcellularLocation>
        <location evidence="1">Golgi apparatus membrane</location>
        <topology evidence="1">Single-pass type II membrane protein</topology>
    </subcellularLocation>
</comment>
<keyword evidence="12" id="KW-1015">Disulfide bond</keyword>
<evidence type="ECO:0000313" key="16">
    <source>
        <dbReference type="Proteomes" id="UP001595901"/>
    </source>
</evidence>
<accession>A0ABV8D181</accession>
<evidence type="ECO:0000256" key="6">
    <source>
        <dbReference type="ARBA" id="ARBA00022723"/>
    </source>
</evidence>
<keyword evidence="6" id="KW-0479">Metal-binding</keyword>
<organism evidence="15 16">
    <name type="scientific">Streptococcus dentapri</name>
    <dbReference type="NCBI Taxonomy" id="573564"/>
    <lineage>
        <taxon>Bacteria</taxon>
        <taxon>Bacillati</taxon>
        <taxon>Bacillota</taxon>
        <taxon>Bacilli</taxon>
        <taxon>Lactobacillales</taxon>
        <taxon>Streptococcaceae</taxon>
        <taxon>Streptococcus</taxon>
    </lineage>
</organism>
<name>A0ABV8D181_9STRE</name>
<dbReference type="InterPro" id="IPR003406">
    <property type="entry name" value="Glyco_trans_14"/>
</dbReference>
<dbReference type="InterPro" id="IPR043538">
    <property type="entry name" value="XYLT"/>
</dbReference>
<sequence length="310" mass="36397">MTKHAYLVIAHSHFDQLAFLVSLLDNADNDIFIHIDAKASFSQADEQELRTACQQSNLIITERQAIYWGGFSQVKAELLLFKAAHNYGHYDFYHLLSGVDLPLASQAEIHHFFDEHKGEIFMSRMTLDGDPENINRQKYYHFFQKFTPRTLPGIIGKALFKIYRLSEISIQKLMRVNLLKKHDLTPMKASNWVSLPEDVVITLLEEEDWIVRTFGKTFLSDEVFLPIFLDKFGFNDRVFDNTINHNEGKEFQGNLRFVNWWDGNPYVWTDSDEDKRKLEKIKQEGYLFTRKFDLATYPKCQNIIKEVIKK</sequence>
<keyword evidence="5" id="KW-0812">Transmembrane</keyword>
<keyword evidence="3" id="KW-0328">Glycosyltransferase</keyword>
<dbReference type="EMBL" id="JBHSAC010000041">
    <property type="protein sequence ID" value="MFC3932046.1"/>
    <property type="molecule type" value="Genomic_DNA"/>
</dbReference>
<keyword evidence="7" id="KW-0256">Endoplasmic reticulum</keyword>
<dbReference type="RefSeq" id="WP_380431083.1">
    <property type="nucleotide sequence ID" value="NZ_JBHSAC010000041.1"/>
</dbReference>
<comment type="caution">
    <text evidence="15">The sequence shown here is derived from an EMBL/GenBank/DDBJ whole genome shotgun (WGS) entry which is preliminary data.</text>
</comment>
<evidence type="ECO:0000256" key="8">
    <source>
        <dbReference type="ARBA" id="ARBA00022968"/>
    </source>
</evidence>
<evidence type="ECO:0000256" key="7">
    <source>
        <dbReference type="ARBA" id="ARBA00022824"/>
    </source>
</evidence>
<dbReference type="PANTHER" id="PTHR46025:SF3">
    <property type="entry name" value="XYLOSYLTRANSFERASE OXT"/>
    <property type="match status" value="1"/>
</dbReference>